<reference evidence="2 3" key="1">
    <citation type="journal article" date="2015" name="Nature">
        <title>rRNA introns, odd ribosomes, and small enigmatic genomes across a large radiation of phyla.</title>
        <authorList>
            <person name="Brown C.T."/>
            <person name="Hug L.A."/>
            <person name="Thomas B.C."/>
            <person name="Sharon I."/>
            <person name="Castelle C.J."/>
            <person name="Singh A."/>
            <person name="Wilkins M.J."/>
            <person name="Williams K.H."/>
            <person name="Banfield J.F."/>
        </authorList>
    </citation>
    <scope>NUCLEOTIDE SEQUENCE [LARGE SCALE GENOMIC DNA]</scope>
</reference>
<dbReference type="InterPro" id="IPR043519">
    <property type="entry name" value="NT_sf"/>
</dbReference>
<dbReference type="InterPro" id="IPR002934">
    <property type="entry name" value="Polymerase_NTP_transf_dom"/>
</dbReference>
<proteinExistence type="predicted"/>
<dbReference type="SUPFAM" id="SSF81301">
    <property type="entry name" value="Nucleotidyltransferase"/>
    <property type="match status" value="1"/>
</dbReference>
<dbReference type="STRING" id="1618364.UX86_C0043G0005"/>
<gene>
    <name evidence="2" type="ORF">UX86_C0043G0005</name>
</gene>
<organism evidence="2 3">
    <name type="scientific">Candidatus Amesbacteria bacterium GW2011_GWC1_47_15</name>
    <dbReference type="NCBI Taxonomy" id="1618364"/>
    <lineage>
        <taxon>Bacteria</taxon>
        <taxon>Candidatus Amesiibacteriota</taxon>
    </lineage>
</organism>
<evidence type="ECO:0000313" key="2">
    <source>
        <dbReference type="EMBL" id="KKU62819.1"/>
    </source>
</evidence>
<sequence>MADRIEEANSRGLVEYDHDGYQRGDYRDPVIGTVESEKRRFLAAQAIRKLQSELETTNLTPKEILVIGSVAKNMANPESDIDILAIYPPGISREELKRIYEIMRRLKKSFGNGPYYLDLDVGFVDSKREEGYVRAGEIRSDIFNNGIRVAD</sequence>
<accession>A0A0G1RZV5</accession>
<feature type="domain" description="Polymerase nucleotidyl transferase" evidence="1">
    <location>
        <begin position="47"/>
        <end position="105"/>
    </location>
</feature>
<dbReference type="GO" id="GO:0016779">
    <property type="term" value="F:nucleotidyltransferase activity"/>
    <property type="evidence" value="ECO:0007669"/>
    <property type="project" value="InterPro"/>
</dbReference>
<dbReference type="AlphaFoldDB" id="A0A0G1RZV5"/>
<protein>
    <recommendedName>
        <fullName evidence="1">Polymerase nucleotidyl transferase domain-containing protein</fullName>
    </recommendedName>
</protein>
<evidence type="ECO:0000313" key="3">
    <source>
        <dbReference type="Proteomes" id="UP000034502"/>
    </source>
</evidence>
<name>A0A0G1RZV5_9BACT</name>
<dbReference type="Gene3D" id="3.30.460.10">
    <property type="entry name" value="Beta Polymerase, domain 2"/>
    <property type="match status" value="1"/>
</dbReference>
<dbReference type="Proteomes" id="UP000034502">
    <property type="component" value="Unassembled WGS sequence"/>
</dbReference>
<dbReference type="EMBL" id="LCNU01000043">
    <property type="protein sequence ID" value="KKU62819.1"/>
    <property type="molecule type" value="Genomic_DNA"/>
</dbReference>
<comment type="caution">
    <text evidence="2">The sequence shown here is derived from an EMBL/GenBank/DDBJ whole genome shotgun (WGS) entry which is preliminary data.</text>
</comment>
<dbReference type="Pfam" id="PF01909">
    <property type="entry name" value="NTP_transf_2"/>
    <property type="match status" value="1"/>
</dbReference>
<dbReference type="CDD" id="cd05403">
    <property type="entry name" value="NT_KNTase_like"/>
    <property type="match status" value="1"/>
</dbReference>
<evidence type="ECO:0000259" key="1">
    <source>
        <dbReference type="Pfam" id="PF01909"/>
    </source>
</evidence>